<dbReference type="Gene3D" id="3.40.50.1820">
    <property type="entry name" value="alpha/beta hydrolase"/>
    <property type="match status" value="1"/>
</dbReference>
<protein>
    <submittedName>
        <fullName evidence="3">Pimeloyl-ACP methyl ester carboxylesterase</fullName>
    </submittedName>
</protein>
<dbReference type="GO" id="GO:0016020">
    <property type="term" value="C:membrane"/>
    <property type="evidence" value="ECO:0007669"/>
    <property type="project" value="TreeGrafter"/>
</dbReference>
<feature type="domain" description="AB hydrolase-1" evidence="2">
    <location>
        <begin position="26"/>
        <end position="270"/>
    </location>
</feature>
<dbReference type="PANTHER" id="PTHR43798:SF31">
    <property type="entry name" value="AB HYDROLASE SUPERFAMILY PROTEIN YCLE"/>
    <property type="match status" value="1"/>
</dbReference>
<keyword evidence="4" id="KW-1185">Reference proteome</keyword>
<gene>
    <name evidence="3" type="ORF">BD833_107186</name>
</gene>
<evidence type="ECO:0000256" key="1">
    <source>
        <dbReference type="ARBA" id="ARBA00022801"/>
    </source>
</evidence>
<accession>A0A5S5CWN5</accession>
<reference evidence="3 4" key="1">
    <citation type="submission" date="2019-07" db="EMBL/GenBank/DDBJ databases">
        <title>Genomic Encyclopedia of Archaeal and Bacterial Type Strains, Phase II (KMG-II): from individual species to whole genera.</title>
        <authorList>
            <person name="Goeker M."/>
        </authorList>
    </citation>
    <scope>NUCLEOTIDE SEQUENCE [LARGE SCALE GENOMIC DNA]</scope>
    <source>
        <strain evidence="3 4">DSM 46842</strain>
    </source>
</reference>
<dbReference type="Pfam" id="PF00561">
    <property type="entry name" value="Abhydrolase_1"/>
    <property type="match status" value="1"/>
</dbReference>
<dbReference type="GO" id="GO:0016787">
    <property type="term" value="F:hydrolase activity"/>
    <property type="evidence" value="ECO:0007669"/>
    <property type="project" value="UniProtKB-KW"/>
</dbReference>
<dbReference type="RefSeq" id="WP_166533504.1">
    <property type="nucleotide sequence ID" value="NZ_VNHW01000007.1"/>
</dbReference>
<dbReference type="Proteomes" id="UP000322499">
    <property type="component" value="Unassembled WGS sequence"/>
</dbReference>
<dbReference type="AlphaFoldDB" id="A0A5S5CWN5"/>
<sequence>MASAPVRETRIVHGHKRAFLRAGDGPPLLLLHGIGNNCSTWAGVIGRLAEQHTVIAPDLLGHGDSDKPRGDYSIAAYANGMRDLLTVLDVERATVVGHSLGGGIALQFAYQFPERCNRLALVGSGGLGPELSAGLRAATLPGAELVLTALAGVSGPLRTGLRTVDWIGSLAGWRQVRDLAEAGDALLGLRDIEARRAFLRTLRGVVDARGQAVTALDRLYLADAIPMLVIWGDLDPIVPSVHADTVRTLVPSARVEMFAGAGHWPHLDQPDRFCDALLDFVATTEPAEHDLDSWRALLAQNWDGVPRAVAR</sequence>
<comment type="caution">
    <text evidence="3">The sequence shown here is derived from an EMBL/GenBank/DDBJ whole genome shotgun (WGS) entry which is preliminary data.</text>
</comment>
<dbReference type="SUPFAM" id="SSF53474">
    <property type="entry name" value="alpha/beta-Hydrolases"/>
    <property type="match status" value="1"/>
</dbReference>
<dbReference type="InterPro" id="IPR000073">
    <property type="entry name" value="AB_hydrolase_1"/>
</dbReference>
<name>A0A5S5CWN5_9ACTN</name>
<keyword evidence="1" id="KW-0378">Hydrolase</keyword>
<organism evidence="3 4">
    <name type="scientific">Blastococcus xanthinilyticus</name>
    <dbReference type="NCBI Taxonomy" id="1564164"/>
    <lineage>
        <taxon>Bacteria</taxon>
        <taxon>Bacillati</taxon>
        <taxon>Actinomycetota</taxon>
        <taxon>Actinomycetes</taxon>
        <taxon>Geodermatophilales</taxon>
        <taxon>Geodermatophilaceae</taxon>
        <taxon>Blastococcus</taxon>
    </lineage>
</organism>
<evidence type="ECO:0000313" key="4">
    <source>
        <dbReference type="Proteomes" id="UP000322499"/>
    </source>
</evidence>
<dbReference type="EMBL" id="VNHW01000007">
    <property type="protein sequence ID" value="TYP87246.1"/>
    <property type="molecule type" value="Genomic_DNA"/>
</dbReference>
<evidence type="ECO:0000259" key="2">
    <source>
        <dbReference type="Pfam" id="PF00561"/>
    </source>
</evidence>
<proteinExistence type="predicted"/>
<dbReference type="InterPro" id="IPR050266">
    <property type="entry name" value="AB_hydrolase_sf"/>
</dbReference>
<dbReference type="InterPro" id="IPR029058">
    <property type="entry name" value="AB_hydrolase_fold"/>
</dbReference>
<dbReference type="PRINTS" id="PR00111">
    <property type="entry name" value="ABHYDROLASE"/>
</dbReference>
<dbReference type="PANTHER" id="PTHR43798">
    <property type="entry name" value="MONOACYLGLYCEROL LIPASE"/>
    <property type="match status" value="1"/>
</dbReference>
<evidence type="ECO:0000313" key="3">
    <source>
        <dbReference type="EMBL" id="TYP87246.1"/>
    </source>
</evidence>